<evidence type="ECO:0000313" key="2">
    <source>
        <dbReference type="Proteomes" id="UP000003438"/>
    </source>
</evidence>
<reference evidence="1" key="1">
    <citation type="submission" date="2009-12" db="EMBL/GenBank/DDBJ databases">
        <authorList>
            <person name="Weinstock G."/>
            <person name="Sodergren E."/>
            <person name="Clifton S."/>
            <person name="Fulton L."/>
            <person name="Fulton B."/>
            <person name="Courtney L."/>
            <person name="Fronick C."/>
            <person name="Harrison M."/>
            <person name="Strong C."/>
            <person name="Farmer C."/>
            <person name="Delahaunty K."/>
            <person name="Markovic C."/>
            <person name="Hall O."/>
            <person name="Minx P."/>
            <person name="Tomlinson C."/>
            <person name="Mitreva M."/>
            <person name="Nelson J."/>
            <person name="Hou S."/>
            <person name="Wollam A."/>
            <person name="Pepin K.H."/>
            <person name="Johnson M."/>
            <person name="Bhonagiri V."/>
            <person name="Nash W.E."/>
            <person name="Warren W."/>
            <person name="Chinwalla A."/>
            <person name="Mardis E.R."/>
            <person name="Wilson R.K."/>
        </authorList>
    </citation>
    <scope>NUCLEOTIDE SEQUENCE [LARGE SCALE GENOMIC DNA]</scope>
    <source>
        <strain evidence="1">DSM 15176</strain>
    </source>
</reference>
<proteinExistence type="predicted"/>
<dbReference type="AlphaFoldDB" id="D1PR35"/>
<dbReference type="Proteomes" id="UP000003438">
    <property type="component" value="Unassembled WGS sequence"/>
</dbReference>
<comment type="caution">
    <text evidence="1">The sequence shown here is derived from an EMBL/GenBank/DDBJ whole genome shotgun (WGS) entry which is preliminary data.</text>
</comment>
<evidence type="ECO:0000313" key="1">
    <source>
        <dbReference type="EMBL" id="EFB74883.1"/>
    </source>
</evidence>
<gene>
    <name evidence="1" type="ORF">SUBVAR_06863</name>
</gene>
<organism evidence="1 2">
    <name type="scientific">Subdoligranulum variabile DSM 15176</name>
    <dbReference type="NCBI Taxonomy" id="411471"/>
    <lineage>
        <taxon>Bacteria</taxon>
        <taxon>Bacillati</taxon>
        <taxon>Bacillota</taxon>
        <taxon>Clostridia</taxon>
        <taxon>Eubacteriales</taxon>
        <taxon>Oscillospiraceae</taxon>
        <taxon>Subdoligranulum</taxon>
    </lineage>
</organism>
<accession>D1PR35</accession>
<dbReference type="HOGENOM" id="CLU_3048692_0_0_9"/>
<protein>
    <submittedName>
        <fullName evidence="1">Uncharacterized protein</fullName>
    </submittedName>
</protein>
<name>D1PR35_9FIRM</name>
<sequence length="54" mass="6215">MLNCHSWFSRNSNYTETEIAVVEGFYGAAVTIFIPDRIQRIGAEQFYSIIVGWL</sequence>
<dbReference type="STRING" id="411471.SUBVAR_06863"/>
<keyword evidence="2" id="KW-1185">Reference proteome</keyword>
<dbReference type="EMBL" id="ACBY02000054">
    <property type="protein sequence ID" value="EFB74883.1"/>
    <property type="molecule type" value="Genomic_DNA"/>
</dbReference>